<evidence type="ECO:0000256" key="3">
    <source>
        <dbReference type="ARBA" id="ARBA00022692"/>
    </source>
</evidence>
<accession>A0A917EAD4</accession>
<dbReference type="GO" id="GO:0005886">
    <property type="term" value="C:plasma membrane"/>
    <property type="evidence" value="ECO:0007669"/>
    <property type="project" value="UniProtKB-SubCell"/>
</dbReference>
<reference evidence="7 8" key="1">
    <citation type="journal article" date="2014" name="Int. J. Syst. Evol. Microbiol.">
        <title>Complete genome sequence of Corynebacterium casei LMG S-19264T (=DSM 44701T), isolated from a smear-ripened cheese.</title>
        <authorList>
            <consortium name="US DOE Joint Genome Institute (JGI-PGF)"/>
            <person name="Walter F."/>
            <person name="Albersmeier A."/>
            <person name="Kalinowski J."/>
            <person name="Ruckert C."/>
        </authorList>
    </citation>
    <scope>NUCLEOTIDE SEQUENCE [LARGE SCALE GENOMIC DNA]</scope>
    <source>
        <strain evidence="7 8">CGMCC 1.12925</strain>
    </source>
</reference>
<dbReference type="RefSeq" id="WP_188406240.1">
    <property type="nucleotide sequence ID" value="NZ_BMGL01000008.1"/>
</dbReference>
<evidence type="ECO:0000256" key="6">
    <source>
        <dbReference type="SAM" id="Phobius"/>
    </source>
</evidence>
<evidence type="ECO:0000313" key="8">
    <source>
        <dbReference type="Proteomes" id="UP000599688"/>
    </source>
</evidence>
<evidence type="ECO:0000256" key="4">
    <source>
        <dbReference type="ARBA" id="ARBA00022989"/>
    </source>
</evidence>
<dbReference type="GO" id="GO:0140359">
    <property type="term" value="F:ABC-type transporter activity"/>
    <property type="evidence" value="ECO:0007669"/>
    <property type="project" value="InterPro"/>
</dbReference>
<dbReference type="InterPro" id="IPR051449">
    <property type="entry name" value="ABC-2_transporter_component"/>
</dbReference>
<feature type="transmembrane region" description="Helical" evidence="6">
    <location>
        <begin position="100"/>
        <end position="121"/>
    </location>
</feature>
<evidence type="ECO:0000256" key="5">
    <source>
        <dbReference type="ARBA" id="ARBA00023136"/>
    </source>
</evidence>
<sequence length="244" mass="27389">MKAIFKKEINAFFANNIGFLVLGLYWIINILFLWVVDSNYSILNTGNANLVPFFELSALVFIFIIPAVGMKSFSEEKKSGTLELLYTKPISKLSLVMGKFWAIFCITCIALLPSLIFILYLNNLIFDGESLDYSAIFGSYLGLLLLSSSYISLTLLASSFTKNLILSFTLGVVFCLTAFYALAGISHIDLLGSSVYALEYLSLSFHYKSLSRGVIDSRNVIYFLSFTVLFISICVYQLQKKQEE</sequence>
<comment type="caution">
    <text evidence="7">The sequence shown here is derived from an EMBL/GenBank/DDBJ whole genome shotgun (WGS) entry which is preliminary data.</text>
</comment>
<comment type="subcellular location">
    <subcellularLocation>
        <location evidence="1">Cell membrane</location>
        <topology evidence="1">Multi-pass membrane protein</topology>
    </subcellularLocation>
</comment>
<evidence type="ECO:0000256" key="1">
    <source>
        <dbReference type="ARBA" id="ARBA00004651"/>
    </source>
</evidence>
<keyword evidence="8" id="KW-1185">Reference proteome</keyword>
<protein>
    <submittedName>
        <fullName evidence="7">Gliding motility-associated ABC transporter permease subunit GldF</fullName>
    </submittedName>
</protein>
<feature type="transmembrane region" description="Helical" evidence="6">
    <location>
        <begin position="164"/>
        <end position="183"/>
    </location>
</feature>
<proteinExistence type="predicted"/>
<keyword evidence="4 6" id="KW-1133">Transmembrane helix</keyword>
<evidence type="ECO:0000256" key="2">
    <source>
        <dbReference type="ARBA" id="ARBA00022475"/>
    </source>
</evidence>
<dbReference type="AlphaFoldDB" id="A0A917EAD4"/>
<dbReference type="EMBL" id="BMGL01000008">
    <property type="protein sequence ID" value="GGE14919.1"/>
    <property type="molecule type" value="Genomic_DNA"/>
</dbReference>
<feature type="transmembrane region" description="Helical" evidence="6">
    <location>
        <begin position="220"/>
        <end position="238"/>
    </location>
</feature>
<dbReference type="Proteomes" id="UP000599688">
    <property type="component" value="Unassembled WGS sequence"/>
</dbReference>
<dbReference type="PANTHER" id="PTHR30294:SF29">
    <property type="entry name" value="MULTIDRUG ABC TRANSPORTER PERMEASE YBHS-RELATED"/>
    <property type="match status" value="1"/>
</dbReference>
<keyword evidence="3 6" id="KW-0812">Transmembrane</keyword>
<name>A0A917EAD4_9FLAO</name>
<feature type="transmembrane region" description="Helical" evidence="6">
    <location>
        <begin position="133"/>
        <end position="157"/>
    </location>
</feature>
<gene>
    <name evidence="7" type="primary">gldF</name>
    <name evidence="7" type="ORF">GCM10010831_15310</name>
</gene>
<keyword evidence="2" id="KW-1003">Cell membrane</keyword>
<keyword evidence="5 6" id="KW-0472">Membrane</keyword>
<evidence type="ECO:0000313" key="7">
    <source>
        <dbReference type="EMBL" id="GGE14919.1"/>
    </source>
</evidence>
<dbReference type="PANTHER" id="PTHR30294">
    <property type="entry name" value="MEMBRANE COMPONENT OF ABC TRANSPORTER YHHJ-RELATED"/>
    <property type="match status" value="1"/>
</dbReference>
<dbReference type="Pfam" id="PF12679">
    <property type="entry name" value="ABC2_membrane_2"/>
    <property type="match status" value="1"/>
</dbReference>
<organism evidence="7 8">
    <name type="scientific">Psychroflexus salis</name>
    <dbReference type="NCBI Taxonomy" id="1526574"/>
    <lineage>
        <taxon>Bacteria</taxon>
        <taxon>Pseudomonadati</taxon>
        <taxon>Bacteroidota</taxon>
        <taxon>Flavobacteriia</taxon>
        <taxon>Flavobacteriales</taxon>
        <taxon>Flavobacteriaceae</taxon>
        <taxon>Psychroflexus</taxon>
    </lineage>
</organism>
<feature type="transmembrane region" description="Helical" evidence="6">
    <location>
        <begin position="12"/>
        <end position="36"/>
    </location>
</feature>
<feature type="transmembrane region" description="Helical" evidence="6">
    <location>
        <begin position="48"/>
        <end position="69"/>
    </location>
</feature>